<keyword evidence="2" id="KW-0808">Transferase</keyword>
<dbReference type="Pfam" id="PF02518">
    <property type="entry name" value="HATPase_c"/>
    <property type="match status" value="1"/>
</dbReference>
<dbReference type="InterPro" id="IPR000014">
    <property type="entry name" value="PAS"/>
</dbReference>
<dbReference type="InterPro" id="IPR003594">
    <property type="entry name" value="HATPase_dom"/>
</dbReference>
<dbReference type="CDD" id="cd00082">
    <property type="entry name" value="HisKA"/>
    <property type="match status" value="1"/>
</dbReference>
<evidence type="ECO:0000256" key="3">
    <source>
        <dbReference type="ARBA" id="ARBA00022741"/>
    </source>
</evidence>
<gene>
    <name evidence="11" type="ORF">METZ01_LOCUS9495</name>
</gene>
<dbReference type="InterPro" id="IPR036890">
    <property type="entry name" value="HATPase_C_sf"/>
</dbReference>
<organism evidence="11">
    <name type="scientific">marine metagenome</name>
    <dbReference type="NCBI Taxonomy" id="408172"/>
    <lineage>
        <taxon>unclassified sequences</taxon>
        <taxon>metagenomes</taxon>
        <taxon>ecological metagenomes</taxon>
    </lineage>
</organism>
<dbReference type="PROSITE" id="PS50113">
    <property type="entry name" value="PAC"/>
    <property type="match status" value="1"/>
</dbReference>
<dbReference type="SMART" id="SM00387">
    <property type="entry name" value="HATPase_c"/>
    <property type="match status" value="1"/>
</dbReference>
<dbReference type="GO" id="GO:0005524">
    <property type="term" value="F:ATP binding"/>
    <property type="evidence" value="ECO:0007669"/>
    <property type="project" value="UniProtKB-KW"/>
</dbReference>
<keyword evidence="4" id="KW-0418">Kinase</keyword>
<dbReference type="InterPro" id="IPR003661">
    <property type="entry name" value="HisK_dim/P_dom"/>
</dbReference>
<evidence type="ECO:0000256" key="7">
    <source>
        <dbReference type="SAM" id="Phobius"/>
    </source>
</evidence>
<dbReference type="SUPFAM" id="SSF55874">
    <property type="entry name" value="ATPase domain of HSP90 chaperone/DNA topoisomerase II/histidine kinase"/>
    <property type="match status" value="1"/>
</dbReference>
<evidence type="ECO:0000256" key="4">
    <source>
        <dbReference type="ARBA" id="ARBA00022777"/>
    </source>
</evidence>
<dbReference type="EMBL" id="UINC01000514">
    <property type="protein sequence ID" value="SUZ56641.1"/>
    <property type="molecule type" value="Genomic_DNA"/>
</dbReference>
<evidence type="ECO:0000256" key="6">
    <source>
        <dbReference type="ARBA" id="ARBA00023012"/>
    </source>
</evidence>
<dbReference type="PANTHER" id="PTHR43065:SF10">
    <property type="entry name" value="PEROXIDE STRESS-ACTIVATED HISTIDINE KINASE MAK3"/>
    <property type="match status" value="1"/>
</dbReference>
<name>A0A381NPZ5_9ZZZZ</name>
<dbReference type="Gene3D" id="3.30.450.40">
    <property type="match status" value="1"/>
</dbReference>
<dbReference type="SUPFAM" id="SSF47384">
    <property type="entry name" value="Homodimeric domain of signal transducing histidine kinase"/>
    <property type="match status" value="1"/>
</dbReference>
<dbReference type="PROSITE" id="PS50109">
    <property type="entry name" value="HIS_KIN"/>
    <property type="match status" value="1"/>
</dbReference>
<dbReference type="Gene3D" id="3.30.565.10">
    <property type="entry name" value="Histidine kinase-like ATPase, C-terminal domain"/>
    <property type="match status" value="1"/>
</dbReference>
<keyword evidence="7" id="KW-1133">Transmembrane helix</keyword>
<evidence type="ECO:0008006" key="12">
    <source>
        <dbReference type="Google" id="ProtNLM"/>
    </source>
</evidence>
<dbReference type="NCBIfam" id="TIGR00229">
    <property type="entry name" value="sensory_box"/>
    <property type="match status" value="1"/>
</dbReference>
<keyword evidence="7" id="KW-0812">Transmembrane</keyword>
<dbReference type="GO" id="GO:0000155">
    <property type="term" value="F:phosphorelay sensor kinase activity"/>
    <property type="evidence" value="ECO:0007669"/>
    <property type="project" value="InterPro"/>
</dbReference>
<protein>
    <recommendedName>
        <fullName evidence="12">Histidine kinase domain-containing protein</fullName>
    </recommendedName>
</protein>
<dbReference type="AlphaFoldDB" id="A0A381NPZ5"/>
<keyword evidence="1" id="KW-0597">Phosphoprotein</keyword>
<accession>A0A381NPZ5</accession>
<dbReference type="SMART" id="SM00091">
    <property type="entry name" value="PAS"/>
    <property type="match status" value="1"/>
</dbReference>
<sequence length="659" mass="72944">LTWVIGGLAIGMFPFISVYVPFYVFGVTHPLLKLTVLPFVLIPICFGYAAVGFRLWDVEIIVKKLLAYTATALTVFGVYVGADRLIRVLIDPEIAVAGAFLLTLLVAMVFAPLRDLIQDGLDRLYYREQYRSRRHILDFARELNTELDLGQVVALLVQRVRKMVSVGRIAVLLQEEEGPRLRLVASDASMKDNPQLSNDFSKFLTAELANRDFLYIDEMMNLLEKFPEDRDLIAEEDLAYFLPLVVKGEVLGLLALGRTMSGDYLSSDDLRILEMLTSHAALALDNAVLYRQAHARAQEFERLKDYNENIVQSIKVGVMVLDTDGRVRSWNHSMEQTHGMSAEKAIGKYADDLFPASFLVALQQARHRVVEGSESIASAYRVRLRYGDDIDRIVNIVLAPLADDRGRQPTVVIVDDVTDRTELEAQLRQADRLASTGLLAAGVAHEVNTPLAGISSYVQMMQRKMPKTDPRRPILEKIEKQTFRASSIVNNLLNFSRQQSSDMQAVDINGVVNETLVLAELPLSTRRVQVDTDLNGSLPLVWGDSGKLQQVLMNLVLNARDSMPNGGDLTIRTARQNGEVVVEVADNGTGIPKEQIHKIYDPFFSTKGTGQGTGLGLSVSYGIVQEHRGTITVRSEAGSGTIFRVALPVADTGRACAAG</sequence>
<feature type="transmembrane region" description="Helical" evidence="7">
    <location>
        <begin position="31"/>
        <end position="53"/>
    </location>
</feature>
<dbReference type="InterPro" id="IPR036097">
    <property type="entry name" value="HisK_dim/P_sf"/>
</dbReference>
<evidence type="ECO:0000313" key="11">
    <source>
        <dbReference type="EMBL" id="SUZ56641.1"/>
    </source>
</evidence>
<dbReference type="Gene3D" id="3.30.450.20">
    <property type="entry name" value="PAS domain"/>
    <property type="match status" value="1"/>
</dbReference>
<dbReference type="PANTHER" id="PTHR43065">
    <property type="entry name" value="SENSOR HISTIDINE KINASE"/>
    <property type="match status" value="1"/>
</dbReference>
<feature type="domain" description="PAC" evidence="10">
    <location>
        <begin position="378"/>
        <end position="429"/>
    </location>
</feature>
<dbReference type="SMART" id="SM00388">
    <property type="entry name" value="HisKA"/>
    <property type="match status" value="1"/>
</dbReference>
<dbReference type="SMART" id="SM00065">
    <property type="entry name" value="GAF"/>
    <property type="match status" value="1"/>
</dbReference>
<dbReference type="Pfam" id="PF08448">
    <property type="entry name" value="PAS_4"/>
    <property type="match status" value="1"/>
</dbReference>
<dbReference type="SUPFAM" id="SSF55781">
    <property type="entry name" value="GAF domain-like"/>
    <property type="match status" value="1"/>
</dbReference>
<dbReference type="Pfam" id="PF13492">
    <property type="entry name" value="GAF_3"/>
    <property type="match status" value="1"/>
</dbReference>
<dbReference type="CDD" id="cd00130">
    <property type="entry name" value="PAS"/>
    <property type="match status" value="1"/>
</dbReference>
<reference evidence="11" key="1">
    <citation type="submission" date="2018-05" db="EMBL/GenBank/DDBJ databases">
        <authorList>
            <person name="Lanie J.A."/>
            <person name="Ng W.-L."/>
            <person name="Kazmierczak K.M."/>
            <person name="Andrzejewski T.M."/>
            <person name="Davidsen T.M."/>
            <person name="Wayne K.J."/>
            <person name="Tettelin H."/>
            <person name="Glass J.I."/>
            <person name="Rusch D."/>
            <person name="Podicherti R."/>
            <person name="Tsui H.-C.T."/>
            <person name="Winkler M.E."/>
        </authorList>
    </citation>
    <scope>NUCLEOTIDE SEQUENCE</scope>
</reference>
<dbReference type="PROSITE" id="PS50112">
    <property type="entry name" value="PAS"/>
    <property type="match status" value="1"/>
</dbReference>
<dbReference type="InterPro" id="IPR035965">
    <property type="entry name" value="PAS-like_dom_sf"/>
</dbReference>
<dbReference type="InterPro" id="IPR004358">
    <property type="entry name" value="Sig_transdc_His_kin-like_C"/>
</dbReference>
<feature type="domain" description="Histidine kinase" evidence="8">
    <location>
        <begin position="442"/>
        <end position="651"/>
    </location>
</feature>
<dbReference type="Pfam" id="PF00512">
    <property type="entry name" value="HisKA"/>
    <property type="match status" value="1"/>
</dbReference>
<dbReference type="InterPro" id="IPR000700">
    <property type="entry name" value="PAS-assoc_C"/>
</dbReference>
<dbReference type="InterPro" id="IPR003018">
    <property type="entry name" value="GAF"/>
</dbReference>
<evidence type="ECO:0000256" key="1">
    <source>
        <dbReference type="ARBA" id="ARBA00022553"/>
    </source>
</evidence>
<dbReference type="InterPro" id="IPR005467">
    <property type="entry name" value="His_kinase_dom"/>
</dbReference>
<evidence type="ECO:0000259" key="9">
    <source>
        <dbReference type="PROSITE" id="PS50112"/>
    </source>
</evidence>
<feature type="non-terminal residue" evidence="11">
    <location>
        <position position="1"/>
    </location>
</feature>
<evidence type="ECO:0000256" key="5">
    <source>
        <dbReference type="ARBA" id="ARBA00022840"/>
    </source>
</evidence>
<keyword evidence="7" id="KW-0472">Membrane</keyword>
<proteinExistence type="predicted"/>
<keyword evidence="5" id="KW-0067">ATP-binding</keyword>
<feature type="domain" description="PAS" evidence="9">
    <location>
        <begin position="303"/>
        <end position="373"/>
    </location>
</feature>
<dbReference type="InterPro" id="IPR013656">
    <property type="entry name" value="PAS_4"/>
</dbReference>
<dbReference type="Gene3D" id="1.10.287.130">
    <property type="match status" value="1"/>
</dbReference>
<dbReference type="PRINTS" id="PR00344">
    <property type="entry name" value="BCTRLSENSOR"/>
</dbReference>
<keyword evidence="6" id="KW-0902">Two-component regulatory system</keyword>
<dbReference type="InterPro" id="IPR029016">
    <property type="entry name" value="GAF-like_dom_sf"/>
</dbReference>
<feature type="transmembrane region" description="Helical" evidence="7">
    <location>
        <begin position="65"/>
        <end position="82"/>
    </location>
</feature>
<feature type="transmembrane region" description="Helical" evidence="7">
    <location>
        <begin position="94"/>
        <end position="113"/>
    </location>
</feature>
<feature type="transmembrane region" description="Helical" evidence="7">
    <location>
        <begin position="7"/>
        <end position="25"/>
    </location>
</feature>
<evidence type="ECO:0000256" key="2">
    <source>
        <dbReference type="ARBA" id="ARBA00022679"/>
    </source>
</evidence>
<evidence type="ECO:0000259" key="8">
    <source>
        <dbReference type="PROSITE" id="PS50109"/>
    </source>
</evidence>
<dbReference type="SUPFAM" id="SSF55785">
    <property type="entry name" value="PYP-like sensor domain (PAS domain)"/>
    <property type="match status" value="1"/>
</dbReference>
<keyword evidence="3" id="KW-0547">Nucleotide-binding</keyword>
<evidence type="ECO:0000259" key="10">
    <source>
        <dbReference type="PROSITE" id="PS50113"/>
    </source>
</evidence>